<sequence>ETWTLRKKERKYLESFEMWCWRRIEKIRWTDRVTNEEVLRRVNEQRSILQAITRRKANWLGHIMRRNGLLSDITEGQVEGKRGLGRKTWTLRKKERKYLESFEMWCWRRIEKIRWTDRVTNEEVLRRVNEQRSILQAITRRKANWLGHIMRRNGLLSDIIEGQVEGKRGLGR</sequence>
<dbReference type="PANTHER" id="PTHR47027:SF8">
    <property type="entry name" value="RIBONUCLEASE H"/>
    <property type="match status" value="1"/>
</dbReference>
<evidence type="ECO:0008006" key="3">
    <source>
        <dbReference type="Google" id="ProtNLM"/>
    </source>
</evidence>
<organism evidence="1 2">
    <name type="scientific">Zootermopsis nevadensis</name>
    <name type="common">Dampwood termite</name>
    <dbReference type="NCBI Taxonomy" id="136037"/>
    <lineage>
        <taxon>Eukaryota</taxon>
        <taxon>Metazoa</taxon>
        <taxon>Ecdysozoa</taxon>
        <taxon>Arthropoda</taxon>
        <taxon>Hexapoda</taxon>
        <taxon>Insecta</taxon>
        <taxon>Pterygota</taxon>
        <taxon>Neoptera</taxon>
        <taxon>Polyneoptera</taxon>
        <taxon>Dictyoptera</taxon>
        <taxon>Blattodea</taxon>
        <taxon>Blattoidea</taxon>
        <taxon>Termitoidae</taxon>
        <taxon>Termopsidae</taxon>
        <taxon>Zootermopsis</taxon>
    </lineage>
</organism>
<reference evidence="1 2" key="1">
    <citation type="journal article" date="2014" name="Nat. Commun.">
        <title>Molecular traces of alternative social organization in a termite genome.</title>
        <authorList>
            <person name="Terrapon N."/>
            <person name="Li C."/>
            <person name="Robertson H.M."/>
            <person name="Ji L."/>
            <person name="Meng X."/>
            <person name="Booth W."/>
            <person name="Chen Z."/>
            <person name="Childers C.P."/>
            <person name="Glastad K.M."/>
            <person name="Gokhale K."/>
            <person name="Gowin J."/>
            <person name="Gronenberg W."/>
            <person name="Hermansen R.A."/>
            <person name="Hu H."/>
            <person name="Hunt B.G."/>
            <person name="Huylmans A.K."/>
            <person name="Khalil S.M."/>
            <person name="Mitchell R.D."/>
            <person name="Munoz-Torres M.C."/>
            <person name="Mustard J.A."/>
            <person name="Pan H."/>
            <person name="Reese J.T."/>
            <person name="Scharf M.E."/>
            <person name="Sun F."/>
            <person name="Vogel H."/>
            <person name="Xiao J."/>
            <person name="Yang W."/>
            <person name="Yang Z."/>
            <person name="Yang Z."/>
            <person name="Zhou J."/>
            <person name="Zhu J."/>
            <person name="Brent C.S."/>
            <person name="Elsik C.G."/>
            <person name="Goodisman M.A."/>
            <person name="Liberles D.A."/>
            <person name="Roe R.M."/>
            <person name="Vargo E.L."/>
            <person name="Vilcinskas A."/>
            <person name="Wang J."/>
            <person name="Bornberg-Bauer E."/>
            <person name="Korb J."/>
            <person name="Zhang G."/>
            <person name="Liebig J."/>
        </authorList>
    </citation>
    <scope>NUCLEOTIDE SEQUENCE [LARGE SCALE GENOMIC DNA]</scope>
    <source>
        <tissue evidence="1">Whole organism</tissue>
    </source>
</reference>
<accession>A0A067R693</accession>
<dbReference type="EMBL" id="KK852667">
    <property type="protein sequence ID" value="KDR18919.1"/>
    <property type="molecule type" value="Genomic_DNA"/>
</dbReference>
<proteinExistence type="predicted"/>
<dbReference type="PANTHER" id="PTHR47027">
    <property type="entry name" value="REVERSE TRANSCRIPTASE DOMAIN-CONTAINING PROTEIN"/>
    <property type="match status" value="1"/>
</dbReference>
<dbReference type="Proteomes" id="UP000027135">
    <property type="component" value="Unassembled WGS sequence"/>
</dbReference>
<evidence type="ECO:0000313" key="1">
    <source>
        <dbReference type="EMBL" id="KDR18919.1"/>
    </source>
</evidence>
<dbReference type="STRING" id="136037.A0A067R693"/>
<keyword evidence="2" id="KW-1185">Reference proteome</keyword>
<evidence type="ECO:0000313" key="2">
    <source>
        <dbReference type="Proteomes" id="UP000027135"/>
    </source>
</evidence>
<feature type="non-terminal residue" evidence="1">
    <location>
        <position position="172"/>
    </location>
</feature>
<protein>
    <recommendedName>
        <fullName evidence="3">Endonuclease-reverse transcriptase</fullName>
    </recommendedName>
</protein>
<dbReference type="InParanoid" id="A0A067R693"/>
<dbReference type="AlphaFoldDB" id="A0A067R693"/>
<feature type="non-terminal residue" evidence="1">
    <location>
        <position position="1"/>
    </location>
</feature>
<name>A0A067R693_ZOONE</name>
<gene>
    <name evidence="1" type="ORF">L798_06657</name>
</gene>